<dbReference type="Proteomes" id="UP001295444">
    <property type="component" value="Chromosome 06"/>
</dbReference>
<reference evidence="2" key="1">
    <citation type="submission" date="2022-03" db="EMBL/GenBank/DDBJ databases">
        <authorList>
            <person name="Alioto T."/>
            <person name="Alioto T."/>
            <person name="Gomez Garrido J."/>
        </authorList>
    </citation>
    <scope>NUCLEOTIDE SEQUENCE</scope>
</reference>
<feature type="region of interest" description="Disordered" evidence="1">
    <location>
        <begin position="136"/>
        <end position="196"/>
    </location>
</feature>
<evidence type="ECO:0000313" key="3">
    <source>
        <dbReference type="Proteomes" id="UP001295444"/>
    </source>
</evidence>
<proteinExistence type="predicted"/>
<evidence type="ECO:0000256" key="1">
    <source>
        <dbReference type="SAM" id="MobiDB-lite"/>
    </source>
</evidence>
<protein>
    <submittedName>
        <fullName evidence="2">Uncharacterized protein</fullName>
    </submittedName>
</protein>
<gene>
    <name evidence="2" type="ORF">PECUL_23A038343</name>
</gene>
<dbReference type="EMBL" id="OW240917">
    <property type="protein sequence ID" value="CAH2301693.1"/>
    <property type="molecule type" value="Genomic_DNA"/>
</dbReference>
<feature type="region of interest" description="Disordered" evidence="1">
    <location>
        <begin position="1"/>
        <end position="95"/>
    </location>
</feature>
<dbReference type="AlphaFoldDB" id="A0AAD1SII6"/>
<accession>A0AAD1SII6</accession>
<name>A0AAD1SII6_PELCU</name>
<sequence length="299" mass="33523">MVPLQRLNDRHRSDKHLRPTRQADGGETAALRPPQLDATMQKGPRSPPSGPAGVIPVRQLTSNTHLWDTRHSTSDQTAPRGQVKMANSRAVNPPQQSAEEWAAAFQAKFEAVCRKFWERLERRNLPPALKLAAKAERQPMTPHMRPRHGNPTTIPQERPACTTRKVRQRGNNRPKRTSRVQATAAPPPTRGSHRPISTQKCYQGLKRARHQQRPKGLQPLLHYCTTSSDVSDTRGRSIQLLFRHPANSRVSLQPGLETPQLKHACKHTVQQLPRTNKKVQGDTATPHNHKGFLPQTGVG</sequence>
<keyword evidence="3" id="KW-1185">Reference proteome</keyword>
<evidence type="ECO:0000313" key="2">
    <source>
        <dbReference type="EMBL" id="CAH2301693.1"/>
    </source>
</evidence>
<feature type="compositionally biased region" description="Basic residues" evidence="1">
    <location>
        <begin position="164"/>
        <end position="178"/>
    </location>
</feature>
<feature type="region of interest" description="Disordered" evidence="1">
    <location>
        <begin position="272"/>
        <end position="299"/>
    </location>
</feature>
<organism evidence="2 3">
    <name type="scientific">Pelobates cultripes</name>
    <name type="common">Western spadefoot toad</name>
    <dbReference type="NCBI Taxonomy" id="61616"/>
    <lineage>
        <taxon>Eukaryota</taxon>
        <taxon>Metazoa</taxon>
        <taxon>Chordata</taxon>
        <taxon>Craniata</taxon>
        <taxon>Vertebrata</taxon>
        <taxon>Euteleostomi</taxon>
        <taxon>Amphibia</taxon>
        <taxon>Batrachia</taxon>
        <taxon>Anura</taxon>
        <taxon>Pelobatoidea</taxon>
        <taxon>Pelobatidae</taxon>
        <taxon>Pelobates</taxon>
    </lineage>
</organism>